<evidence type="ECO:0000313" key="3">
    <source>
        <dbReference type="EMBL" id="NCJ08698.1"/>
    </source>
</evidence>
<proteinExistence type="predicted"/>
<evidence type="ECO:0000256" key="1">
    <source>
        <dbReference type="SAM" id="MobiDB-lite"/>
    </source>
</evidence>
<reference evidence="3" key="1">
    <citation type="submission" date="2019-12" db="EMBL/GenBank/DDBJ databases">
        <title>High-Quality draft genome sequences of three cyanobacteria isolated from the limestone walls of the Old Cathedral of Coimbra.</title>
        <authorList>
            <person name="Tiago I."/>
            <person name="Soares F."/>
            <person name="Portugal A."/>
        </authorList>
    </citation>
    <scope>NUCLEOTIDE SEQUENCE [LARGE SCALE GENOMIC DNA]</scope>
    <source>
        <strain evidence="3">C</strain>
    </source>
</reference>
<name>A0A8K2A2I8_9CYAN</name>
<sequence length="270" mass="29419">MLIHSQHLFLSGVLSLSLLGFGQSSVQASDHPQPSKAQDSIATALPQAPLFVPPTPPPNQNAPRGRLRGGASRDACWASGANAETLPLQALIPNHQDSVWGLTATSHPQFWFYVPDLGQPTKLEFVLQDKTDAYVYRTHIQVASAGVVRIPLPESAPPLAVGSDYTWTLAMICNPQHRSRDRFVQGRIQRVELPASLEQSLETLSAAEQVPLLAAAGLWYDTLTTLGELRRQQPQDAQVLATWQQLLQEVGLSPVVTSPLVEIDLLSSVY</sequence>
<evidence type="ECO:0000313" key="4">
    <source>
        <dbReference type="Proteomes" id="UP000607397"/>
    </source>
</evidence>
<feature type="compositionally biased region" description="Pro residues" evidence="1">
    <location>
        <begin position="51"/>
        <end position="60"/>
    </location>
</feature>
<feature type="signal peptide" evidence="2">
    <location>
        <begin position="1"/>
        <end position="28"/>
    </location>
</feature>
<feature type="region of interest" description="Disordered" evidence="1">
    <location>
        <begin position="48"/>
        <end position="71"/>
    </location>
</feature>
<keyword evidence="2" id="KW-0732">Signal</keyword>
<dbReference type="AlphaFoldDB" id="A0A8K2A2I8"/>
<feature type="chain" id="PRO_5035436531" evidence="2">
    <location>
        <begin position="29"/>
        <end position="270"/>
    </location>
</feature>
<dbReference type="InterPro" id="IPR010328">
    <property type="entry name" value="DUF928"/>
</dbReference>
<protein>
    <submittedName>
        <fullName evidence="3">DUF928 domain-containing protein</fullName>
    </submittedName>
</protein>
<dbReference type="EMBL" id="WVIC01000066">
    <property type="protein sequence ID" value="NCJ08698.1"/>
    <property type="molecule type" value="Genomic_DNA"/>
</dbReference>
<dbReference type="RefSeq" id="WP_161827168.1">
    <property type="nucleotide sequence ID" value="NZ_WVIC01000066.1"/>
</dbReference>
<gene>
    <name evidence="3" type="ORF">GS597_19745</name>
</gene>
<dbReference type="Proteomes" id="UP000607397">
    <property type="component" value="Unassembled WGS sequence"/>
</dbReference>
<organism evidence="3 4">
    <name type="scientific">Petrachloros mirabilis ULC683</name>
    <dbReference type="NCBI Taxonomy" id="2781853"/>
    <lineage>
        <taxon>Bacteria</taxon>
        <taxon>Bacillati</taxon>
        <taxon>Cyanobacteriota</taxon>
        <taxon>Cyanophyceae</taxon>
        <taxon>Synechococcales</taxon>
        <taxon>Petrachlorosaceae</taxon>
        <taxon>Petrachloros</taxon>
        <taxon>Petrachloros mirabilis</taxon>
    </lineage>
</organism>
<accession>A0A8K2A2I8</accession>
<comment type="caution">
    <text evidence="3">The sequence shown here is derived from an EMBL/GenBank/DDBJ whole genome shotgun (WGS) entry which is preliminary data.</text>
</comment>
<keyword evidence="4" id="KW-1185">Reference proteome</keyword>
<evidence type="ECO:0000256" key="2">
    <source>
        <dbReference type="SAM" id="SignalP"/>
    </source>
</evidence>
<dbReference type="Pfam" id="PF06051">
    <property type="entry name" value="DUF928"/>
    <property type="match status" value="1"/>
</dbReference>